<proteinExistence type="predicted"/>
<name>A0A2G0MI02_9GAMM</name>
<organism evidence="1 2">
    <name type="scientific">Xenorhabdus innexi</name>
    <dbReference type="NCBI Taxonomy" id="290109"/>
    <lineage>
        <taxon>Bacteria</taxon>
        <taxon>Pseudomonadati</taxon>
        <taxon>Pseudomonadota</taxon>
        <taxon>Gammaproteobacteria</taxon>
        <taxon>Enterobacterales</taxon>
        <taxon>Morganellaceae</taxon>
        <taxon>Xenorhabdus</taxon>
    </lineage>
</organism>
<evidence type="ECO:0000313" key="2">
    <source>
        <dbReference type="Proteomes" id="UP000224871"/>
    </source>
</evidence>
<dbReference type="Proteomes" id="UP000224871">
    <property type="component" value="Unassembled WGS sequence"/>
</dbReference>
<reference evidence="1 2" key="1">
    <citation type="journal article" date="2017" name="Nat. Microbiol.">
        <title>Natural product diversity associated with the nematode symbionts Photorhabdus and Xenorhabdus.</title>
        <authorList>
            <person name="Tobias N.J."/>
            <person name="Wolff H."/>
            <person name="Djahanschiri B."/>
            <person name="Grundmann F."/>
            <person name="Kronenwerth M."/>
            <person name="Shi Y.M."/>
            <person name="Simonyi S."/>
            <person name="Grun P."/>
            <person name="Shapiro-Ilan D."/>
            <person name="Pidot S.J."/>
            <person name="Stinear T.P."/>
            <person name="Ebersberger I."/>
            <person name="Bode H.B."/>
        </authorList>
    </citation>
    <scope>NUCLEOTIDE SEQUENCE [LARGE SCALE GENOMIC DNA]</scope>
    <source>
        <strain evidence="1 2">DSM 16336</strain>
    </source>
</reference>
<gene>
    <name evidence="1" type="ORF">Xinn_04171</name>
</gene>
<accession>A0A2G0MI02</accession>
<sequence>MRGINKQNRLMLTTFRFQRVVALNKLVLFIRVEFMRCSHRLFITESLTMEPFCHPGYRESHLPASPDIVNNLRGGVHQIGRQIFNEVCRLFGR</sequence>
<evidence type="ECO:0000313" key="1">
    <source>
        <dbReference type="EMBL" id="PHM22070.1"/>
    </source>
</evidence>
<dbReference type="EMBL" id="NIBU01000214">
    <property type="protein sequence ID" value="PHM22070.1"/>
    <property type="molecule type" value="Genomic_DNA"/>
</dbReference>
<keyword evidence="2" id="KW-1185">Reference proteome</keyword>
<comment type="caution">
    <text evidence="1">The sequence shown here is derived from an EMBL/GenBank/DDBJ whole genome shotgun (WGS) entry which is preliminary data.</text>
</comment>
<protein>
    <submittedName>
        <fullName evidence="1">Uncharacterized protein</fullName>
    </submittedName>
</protein>